<feature type="domain" description="Major facilitator superfamily (MFS) profile" evidence="8">
    <location>
        <begin position="63"/>
        <end position="465"/>
    </location>
</feature>
<feature type="transmembrane region" description="Helical" evidence="7">
    <location>
        <begin position="356"/>
        <end position="374"/>
    </location>
</feature>
<feature type="compositionally biased region" description="Low complexity" evidence="6">
    <location>
        <begin position="46"/>
        <end position="58"/>
    </location>
</feature>
<dbReference type="OrthoDB" id="9815525at2"/>
<feature type="transmembrane region" description="Helical" evidence="7">
    <location>
        <begin position="443"/>
        <end position="462"/>
    </location>
</feature>
<feature type="region of interest" description="Disordered" evidence="6">
    <location>
        <begin position="1"/>
        <end position="62"/>
    </location>
</feature>
<name>A0A5C5BFC2_9MICO</name>
<keyword evidence="2" id="KW-1003">Cell membrane</keyword>
<evidence type="ECO:0000256" key="7">
    <source>
        <dbReference type="SAM" id="Phobius"/>
    </source>
</evidence>
<gene>
    <name evidence="9" type="ORF">FH969_01790</name>
</gene>
<feature type="transmembrane region" description="Helical" evidence="7">
    <location>
        <begin position="380"/>
        <end position="399"/>
    </location>
</feature>
<dbReference type="InterPro" id="IPR011701">
    <property type="entry name" value="MFS"/>
</dbReference>
<evidence type="ECO:0000256" key="4">
    <source>
        <dbReference type="ARBA" id="ARBA00022989"/>
    </source>
</evidence>
<dbReference type="Proteomes" id="UP000313849">
    <property type="component" value="Unassembled WGS sequence"/>
</dbReference>
<dbReference type="GO" id="GO:0022857">
    <property type="term" value="F:transmembrane transporter activity"/>
    <property type="evidence" value="ECO:0007669"/>
    <property type="project" value="InterPro"/>
</dbReference>
<feature type="transmembrane region" description="Helical" evidence="7">
    <location>
        <begin position="295"/>
        <end position="314"/>
    </location>
</feature>
<sequence length="480" mass="49270">MSAAETVVERGPVSPEPSGSPVPQEPPVSPEPSVSPERPVPPQPTEPSVSPETTPTRRPLGRPFAAQLTSTGLANLGDGVLGTLAPLVALTLTTSPAQISLLQAAAWLPWLVLGIVAGAVVDRLDRRTVQVVSLLVRATLLATGAWLAATDRLSMTSLLVLVLVYGVTEVFADLGATAIVPALVPRDRLSAANGRILGVQQVANAFVGAPLAGALLAIGAGVAFGTSAGLAALAAVVLAVGLRGRFRAEATSTRTTAQPTSSPARALRAGLGQVREGLAFLLHHPVLRPLTITSAVLNMASTAYFAVFVLWAVGPGSPMGLTPQQFPLLTLGLAAGAVVGSLLAEKVQNRFGEMPTLVTTLTVNVLLLLVPLLWPSGWAVAGALTVVGFLNTIGNVVSMSLRQRISPSAMLGRIGGAGRTLSYGLMPVGALVGGLVAERWGLPTTFVGAVVVSLVACGYVAARVRTSTVRDAERAHDERP</sequence>
<feature type="transmembrane region" description="Helical" evidence="7">
    <location>
        <begin position="128"/>
        <end position="149"/>
    </location>
</feature>
<feature type="transmembrane region" description="Helical" evidence="7">
    <location>
        <begin position="155"/>
        <end position="184"/>
    </location>
</feature>
<dbReference type="GO" id="GO:0005886">
    <property type="term" value="C:plasma membrane"/>
    <property type="evidence" value="ECO:0007669"/>
    <property type="project" value="UniProtKB-SubCell"/>
</dbReference>
<dbReference type="InterPro" id="IPR036259">
    <property type="entry name" value="MFS_trans_sf"/>
</dbReference>
<feature type="transmembrane region" description="Helical" evidence="7">
    <location>
        <begin position="326"/>
        <end position="344"/>
    </location>
</feature>
<feature type="transmembrane region" description="Helical" evidence="7">
    <location>
        <begin position="224"/>
        <end position="242"/>
    </location>
</feature>
<keyword evidence="4 7" id="KW-1133">Transmembrane helix</keyword>
<feature type="compositionally biased region" description="Pro residues" evidence="6">
    <location>
        <begin position="14"/>
        <end position="30"/>
    </location>
</feature>
<evidence type="ECO:0000256" key="3">
    <source>
        <dbReference type="ARBA" id="ARBA00022692"/>
    </source>
</evidence>
<organism evidence="9 10">
    <name type="scientific">Miniimonas arenae</name>
    <dbReference type="NCBI Taxonomy" id="676201"/>
    <lineage>
        <taxon>Bacteria</taxon>
        <taxon>Bacillati</taxon>
        <taxon>Actinomycetota</taxon>
        <taxon>Actinomycetes</taxon>
        <taxon>Micrococcales</taxon>
        <taxon>Beutenbergiaceae</taxon>
        <taxon>Miniimonas</taxon>
    </lineage>
</organism>
<feature type="transmembrane region" description="Helical" evidence="7">
    <location>
        <begin position="101"/>
        <end position="121"/>
    </location>
</feature>
<feature type="transmembrane region" description="Helical" evidence="7">
    <location>
        <begin position="196"/>
        <end position="218"/>
    </location>
</feature>
<keyword evidence="10" id="KW-1185">Reference proteome</keyword>
<evidence type="ECO:0000256" key="6">
    <source>
        <dbReference type="SAM" id="MobiDB-lite"/>
    </source>
</evidence>
<keyword evidence="3 7" id="KW-0812">Transmembrane</keyword>
<dbReference type="EMBL" id="VENP01000003">
    <property type="protein sequence ID" value="TNU76852.1"/>
    <property type="molecule type" value="Genomic_DNA"/>
</dbReference>
<reference evidence="9 10" key="1">
    <citation type="submission" date="2019-06" db="EMBL/GenBank/DDBJ databases">
        <title>Draft genome sequence of Miniimonas arenae KCTC 19750T isolated from sea sand.</title>
        <authorList>
            <person name="Park S.-J."/>
        </authorList>
    </citation>
    <scope>NUCLEOTIDE SEQUENCE [LARGE SCALE GENOMIC DNA]</scope>
    <source>
        <strain evidence="9 10">KCTC 19750</strain>
    </source>
</reference>
<evidence type="ECO:0000256" key="1">
    <source>
        <dbReference type="ARBA" id="ARBA00004651"/>
    </source>
</evidence>
<comment type="subcellular location">
    <subcellularLocation>
        <location evidence="1">Cell membrane</location>
        <topology evidence="1">Multi-pass membrane protein</topology>
    </subcellularLocation>
</comment>
<accession>A0A5C5BFC2</accession>
<evidence type="ECO:0000313" key="10">
    <source>
        <dbReference type="Proteomes" id="UP000313849"/>
    </source>
</evidence>
<dbReference type="SUPFAM" id="SSF103473">
    <property type="entry name" value="MFS general substrate transporter"/>
    <property type="match status" value="1"/>
</dbReference>
<protein>
    <submittedName>
        <fullName evidence="9">MFS transporter</fullName>
    </submittedName>
</protein>
<evidence type="ECO:0000313" key="9">
    <source>
        <dbReference type="EMBL" id="TNU76852.1"/>
    </source>
</evidence>
<dbReference type="AlphaFoldDB" id="A0A5C5BFC2"/>
<evidence type="ECO:0000256" key="5">
    <source>
        <dbReference type="ARBA" id="ARBA00023136"/>
    </source>
</evidence>
<proteinExistence type="predicted"/>
<dbReference type="InterPro" id="IPR020846">
    <property type="entry name" value="MFS_dom"/>
</dbReference>
<dbReference type="Pfam" id="PF07690">
    <property type="entry name" value="MFS_1"/>
    <property type="match status" value="1"/>
</dbReference>
<dbReference type="PANTHER" id="PTHR23513:SF6">
    <property type="entry name" value="MAJOR FACILITATOR SUPERFAMILY ASSOCIATED DOMAIN-CONTAINING PROTEIN"/>
    <property type="match status" value="1"/>
</dbReference>
<dbReference type="CDD" id="cd06173">
    <property type="entry name" value="MFS_MefA_like"/>
    <property type="match status" value="1"/>
</dbReference>
<keyword evidence="5 7" id="KW-0472">Membrane</keyword>
<dbReference type="Gene3D" id="1.20.1250.20">
    <property type="entry name" value="MFS general substrate transporter like domains"/>
    <property type="match status" value="1"/>
</dbReference>
<evidence type="ECO:0000256" key="2">
    <source>
        <dbReference type="ARBA" id="ARBA00022475"/>
    </source>
</evidence>
<evidence type="ECO:0000259" key="8">
    <source>
        <dbReference type="PROSITE" id="PS50850"/>
    </source>
</evidence>
<dbReference type="PANTHER" id="PTHR23513">
    <property type="entry name" value="INTEGRAL MEMBRANE EFFLUX PROTEIN-RELATED"/>
    <property type="match status" value="1"/>
</dbReference>
<comment type="caution">
    <text evidence="9">The sequence shown here is derived from an EMBL/GenBank/DDBJ whole genome shotgun (WGS) entry which is preliminary data.</text>
</comment>
<dbReference type="PROSITE" id="PS50850">
    <property type="entry name" value="MFS"/>
    <property type="match status" value="1"/>
</dbReference>
<feature type="transmembrane region" description="Helical" evidence="7">
    <location>
        <begin position="420"/>
        <end position="437"/>
    </location>
</feature>